<evidence type="ECO:0000256" key="5">
    <source>
        <dbReference type="ARBA" id="ARBA00023136"/>
    </source>
</evidence>
<evidence type="ECO:0000259" key="7">
    <source>
        <dbReference type="Pfam" id="PF01061"/>
    </source>
</evidence>
<keyword evidence="3 6" id="KW-0812">Transmembrane</keyword>
<feature type="transmembrane region" description="Helical" evidence="6">
    <location>
        <begin position="112"/>
        <end position="136"/>
    </location>
</feature>
<evidence type="ECO:0000256" key="3">
    <source>
        <dbReference type="ARBA" id="ARBA00022692"/>
    </source>
</evidence>
<organism evidence="8 9">
    <name type="scientific">Trapa natans</name>
    <name type="common">Water chestnut</name>
    <dbReference type="NCBI Taxonomy" id="22666"/>
    <lineage>
        <taxon>Eukaryota</taxon>
        <taxon>Viridiplantae</taxon>
        <taxon>Streptophyta</taxon>
        <taxon>Embryophyta</taxon>
        <taxon>Tracheophyta</taxon>
        <taxon>Spermatophyta</taxon>
        <taxon>Magnoliopsida</taxon>
        <taxon>eudicotyledons</taxon>
        <taxon>Gunneridae</taxon>
        <taxon>Pentapetalae</taxon>
        <taxon>rosids</taxon>
        <taxon>malvids</taxon>
        <taxon>Myrtales</taxon>
        <taxon>Lythraceae</taxon>
        <taxon>Trapa</taxon>
    </lineage>
</organism>
<dbReference type="EMBL" id="JAXQNO010000022">
    <property type="protein sequence ID" value="KAK4766857.1"/>
    <property type="molecule type" value="Genomic_DNA"/>
</dbReference>
<dbReference type="GO" id="GO:0140359">
    <property type="term" value="F:ABC-type transporter activity"/>
    <property type="evidence" value="ECO:0007669"/>
    <property type="project" value="InterPro"/>
</dbReference>
<keyword evidence="2" id="KW-0813">Transport</keyword>
<comment type="subcellular location">
    <subcellularLocation>
        <location evidence="1">Membrane</location>
        <topology evidence="1">Multi-pass membrane protein</topology>
    </subcellularLocation>
</comment>
<dbReference type="AlphaFoldDB" id="A0AAN7KI95"/>
<dbReference type="GO" id="GO:0016020">
    <property type="term" value="C:membrane"/>
    <property type="evidence" value="ECO:0007669"/>
    <property type="project" value="UniProtKB-SubCell"/>
</dbReference>
<evidence type="ECO:0000256" key="1">
    <source>
        <dbReference type="ARBA" id="ARBA00004141"/>
    </source>
</evidence>
<feature type="transmembrane region" description="Helical" evidence="6">
    <location>
        <begin position="80"/>
        <end position="106"/>
    </location>
</feature>
<evidence type="ECO:0000256" key="2">
    <source>
        <dbReference type="ARBA" id="ARBA00022448"/>
    </source>
</evidence>
<keyword evidence="9" id="KW-1185">Reference proteome</keyword>
<feature type="transmembrane region" description="Helical" evidence="6">
    <location>
        <begin position="38"/>
        <end position="59"/>
    </location>
</feature>
<protein>
    <recommendedName>
        <fullName evidence="7">ABC-2 type transporter transmembrane domain-containing protein</fullName>
    </recommendedName>
</protein>
<feature type="transmembrane region" description="Helical" evidence="6">
    <location>
        <begin position="143"/>
        <end position="165"/>
    </location>
</feature>
<name>A0AAN7KI95_TRANT</name>
<keyword evidence="4 6" id="KW-1133">Transmembrane helix</keyword>
<comment type="caution">
    <text evidence="8">The sequence shown here is derived from an EMBL/GenBank/DDBJ whole genome shotgun (WGS) entry which is preliminary data.</text>
</comment>
<sequence length="221" mass="24942">MPEIIGTRLAVVLVTGIIYTTIFRNLDNSPRGVQERVGFLALAMSTTFYTCAEAILVFLQDRYIFMKETAYNAYRRSSYVLAHSIISLPSLVVLSLSFVSVTFWMVGLGGGLHGFLFFFYAVFASFWAGSSFVTFLSGIVSHVVIGFIIVTAILAYLVLFSGFFITRDRIPPYWIWFHYISLVKYPYDSILQVISPYSMEGRTSASSGECRCSITHRWGKE</sequence>
<feature type="domain" description="ABC-2 type transporter transmembrane" evidence="7">
    <location>
        <begin position="5"/>
        <end position="193"/>
    </location>
</feature>
<dbReference type="Pfam" id="PF01061">
    <property type="entry name" value="ABC2_membrane"/>
    <property type="match status" value="1"/>
</dbReference>
<proteinExistence type="predicted"/>
<evidence type="ECO:0000313" key="9">
    <source>
        <dbReference type="Proteomes" id="UP001346149"/>
    </source>
</evidence>
<accession>A0AAN7KI95</accession>
<reference evidence="8 9" key="1">
    <citation type="journal article" date="2023" name="Hortic Res">
        <title>Pangenome of water caltrop reveals structural variations and asymmetric subgenome divergence after allopolyploidization.</title>
        <authorList>
            <person name="Zhang X."/>
            <person name="Chen Y."/>
            <person name="Wang L."/>
            <person name="Yuan Y."/>
            <person name="Fang M."/>
            <person name="Shi L."/>
            <person name="Lu R."/>
            <person name="Comes H.P."/>
            <person name="Ma Y."/>
            <person name="Chen Y."/>
            <person name="Huang G."/>
            <person name="Zhou Y."/>
            <person name="Zheng Z."/>
            <person name="Qiu Y."/>
        </authorList>
    </citation>
    <scope>NUCLEOTIDE SEQUENCE [LARGE SCALE GENOMIC DNA]</scope>
    <source>
        <strain evidence="8">F231</strain>
    </source>
</reference>
<evidence type="ECO:0000313" key="8">
    <source>
        <dbReference type="EMBL" id="KAK4766857.1"/>
    </source>
</evidence>
<dbReference type="PANTHER" id="PTHR48041">
    <property type="entry name" value="ABC TRANSPORTER G FAMILY MEMBER 28"/>
    <property type="match status" value="1"/>
</dbReference>
<dbReference type="InterPro" id="IPR013525">
    <property type="entry name" value="ABC2_TM"/>
</dbReference>
<keyword evidence="5 6" id="KW-0472">Membrane</keyword>
<dbReference type="PANTHER" id="PTHR48041:SF109">
    <property type="entry name" value="ABC TRANSPORTER G FAMILY MEMBER 20"/>
    <property type="match status" value="1"/>
</dbReference>
<evidence type="ECO:0000256" key="6">
    <source>
        <dbReference type="SAM" id="Phobius"/>
    </source>
</evidence>
<evidence type="ECO:0000256" key="4">
    <source>
        <dbReference type="ARBA" id="ARBA00022989"/>
    </source>
</evidence>
<dbReference type="InterPro" id="IPR050352">
    <property type="entry name" value="ABCG_transporters"/>
</dbReference>
<gene>
    <name evidence="8" type="ORF">SAY86_014608</name>
</gene>
<feature type="transmembrane region" description="Helical" evidence="6">
    <location>
        <begin position="7"/>
        <end position="26"/>
    </location>
</feature>
<dbReference type="Proteomes" id="UP001346149">
    <property type="component" value="Unassembled WGS sequence"/>
</dbReference>